<dbReference type="AlphaFoldDB" id="A0A0M9FUH6"/>
<sequence length="103" mass="11592">MARKPAGDREAEDHKNETQKIVLHEVVVIIAGEGGIYEERERRGVGKRGDLRRPPLLSFVGVSSLTRLFIRRVTPRRSSLSPLKKRKCEVERSGLLFTSPPSS</sequence>
<comment type="caution">
    <text evidence="1">The sequence shown here is derived from an EMBL/GenBank/DDBJ whole genome shotgun (WGS) entry which is preliminary data.</text>
</comment>
<accession>A0A0M9FUH6</accession>
<name>A0A0M9FUH6_LEPPY</name>
<organism evidence="1 2">
    <name type="scientific">Leptomonas pyrrhocoris</name>
    <name type="common">Firebug parasite</name>
    <dbReference type="NCBI Taxonomy" id="157538"/>
    <lineage>
        <taxon>Eukaryota</taxon>
        <taxon>Discoba</taxon>
        <taxon>Euglenozoa</taxon>
        <taxon>Kinetoplastea</taxon>
        <taxon>Metakinetoplastina</taxon>
        <taxon>Trypanosomatida</taxon>
        <taxon>Trypanosomatidae</taxon>
        <taxon>Leishmaniinae</taxon>
        <taxon>Leptomonas</taxon>
    </lineage>
</organism>
<evidence type="ECO:0000313" key="2">
    <source>
        <dbReference type="Proteomes" id="UP000037923"/>
    </source>
</evidence>
<dbReference type="Proteomes" id="UP000037923">
    <property type="component" value="Unassembled WGS sequence"/>
</dbReference>
<evidence type="ECO:0000313" key="1">
    <source>
        <dbReference type="EMBL" id="KPA76345.1"/>
    </source>
</evidence>
<keyword evidence="2" id="KW-1185">Reference proteome</keyword>
<protein>
    <submittedName>
        <fullName evidence="1">Uncharacterized protein</fullName>
    </submittedName>
</protein>
<dbReference type="EMBL" id="LGTL01000020">
    <property type="protein sequence ID" value="KPA76345.1"/>
    <property type="molecule type" value="Genomic_DNA"/>
</dbReference>
<reference evidence="1 2" key="1">
    <citation type="submission" date="2015-07" db="EMBL/GenBank/DDBJ databases">
        <title>High-quality genome of monoxenous trypanosomatid Leptomonas pyrrhocoris.</title>
        <authorList>
            <person name="Flegontov P."/>
            <person name="Butenko A."/>
            <person name="Firsov S."/>
            <person name="Vlcek C."/>
            <person name="Logacheva M.D."/>
            <person name="Field M."/>
            <person name="Filatov D."/>
            <person name="Flegontova O."/>
            <person name="Gerasimov E."/>
            <person name="Jackson A.P."/>
            <person name="Kelly S."/>
            <person name="Opperdoes F."/>
            <person name="O'Reilly A."/>
            <person name="Votypka J."/>
            <person name="Yurchenko V."/>
            <person name="Lukes J."/>
        </authorList>
    </citation>
    <scope>NUCLEOTIDE SEQUENCE [LARGE SCALE GENOMIC DNA]</scope>
    <source>
        <strain evidence="1">H10</strain>
    </source>
</reference>
<dbReference type="RefSeq" id="XP_015654784.1">
    <property type="nucleotide sequence ID" value="XM_015806420.1"/>
</dbReference>
<proteinExistence type="predicted"/>
<dbReference type="GeneID" id="26907980"/>
<gene>
    <name evidence="1" type="ORF">ABB37_07695</name>
</gene>
<dbReference type="VEuPathDB" id="TriTrypDB:LpyrH10_20_0180"/>